<sequence>MANGSSINFVDAPGLIKIERTSVRFQTPGLFHQNRIYSITKTRKSKENNSYDDSGYICRFVCLVTRAVHLVVPRNASTSTFMAAFECLVDRRGRCIHLYSDKGTKFIRSNKITWLAFWPMKTQTRNSTLKVSTIWWAIGIWSKVTQHHLKRFIGENLLTYEELLTLFVQNEYCSISRALYPLSNDSIDQQRRLHQAIFH</sequence>
<dbReference type="EMBL" id="CP092873">
    <property type="protein sequence ID" value="UYV74001.1"/>
    <property type="molecule type" value="Genomic_DNA"/>
</dbReference>
<keyword evidence="2" id="KW-1185">Reference proteome</keyword>
<evidence type="ECO:0000313" key="1">
    <source>
        <dbReference type="EMBL" id="UYV74001.1"/>
    </source>
</evidence>
<dbReference type="InterPro" id="IPR012337">
    <property type="entry name" value="RNaseH-like_sf"/>
</dbReference>
<dbReference type="SUPFAM" id="SSF53098">
    <property type="entry name" value="Ribonuclease H-like"/>
    <property type="match status" value="1"/>
</dbReference>
<dbReference type="InterPro" id="IPR036397">
    <property type="entry name" value="RNaseH_sf"/>
</dbReference>
<dbReference type="Proteomes" id="UP001235939">
    <property type="component" value="Chromosome 11"/>
</dbReference>
<proteinExistence type="predicted"/>
<protein>
    <recommendedName>
        <fullName evidence="3">Integrase catalytic domain-containing protein</fullName>
    </recommendedName>
</protein>
<accession>A0ABY6KYP5</accession>
<name>A0ABY6KYP5_9ARAC</name>
<evidence type="ECO:0008006" key="3">
    <source>
        <dbReference type="Google" id="ProtNLM"/>
    </source>
</evidence>
<reference evidence="1 2" key="1">
    <citation type="submission" date="2022-01" db="EMBL/GenBank/DDBJ databases">
        <title>A chromosomal length assembly of Cordylochernes scorpioides.</title>
        <authorList>
            <person name="Zeh D."/>
            <person name="Zeh J."/>
        </authorList>
    </citation>
    <scope>NUCLEOTIDE SEQUENCE [LARGE SCALE GENOMIC DNA]</scope>
    <source>
        <strain evidence="1">IN4F17</strain>
        <tissue evidence="1">Whole Body</tissue>
    </source>
</reference>
<evidence type="ECO:0000313" key="2">
    <source>
        <dbReference type="Proteomes" id="UP001235939"/>
    </source>
</evidence>
<dbReference type="Gene3D" id="3.30.420.10">
    <property type="entry name" value="Ribonuclease H-like superfamily/Ribonuclease H"/>
    <property type="match status" value="1"/>
</dbReference>
<gene>
    <name evidence="1" type="ORF">LAZ67_11001789</name>
</gene>
<organism evidence="1 2">
    <name type="scientific">Cordylochernes scorpioides</name>
    <dbReference type="NCBI Taxonomy" id="51811"/>
    <lineage>
        <taxon>Eukaryota</taxon>
        <taxon>Metazoa</taxon>
        <taxon>Ecdysozoa</taxon>
        <taxon>Arthropoda</taxon>
        <taxon>Chelicerata</taxon>
        <taxon>Arachnida</taxon>
        <taxon>Pseudoscorpiones</taxon>
        <taxon>Cheliferoidea</taxon>
        <taxon>Chernetidae</taxon>
        <taxon>Cordylochernes</taxon>
    </lineage>
</organism>